<dbReference type="Gene3D" id="3.20.20.410">
    <property type="entry name" value="Protein of unknown function UPF0759"/>
    <property type="match status" value="1"/>
</dbReference>
<keyword evidence="2" id="KW-1185">Reference proteome</keyword>
<protein>
    <recommendedName>
        <fullName evidence="3">DUF72 domain-containing protein</fullName>
    </recommendedName>
</protein>
<dbReference type="OrthoDB" id="35747at2157"/>
<dbReference type="PANTHER" id="PTHR30348">
    <property type="entry name" value="UNCHARACTERIZED PROTEIN YECE"/>
    <property type="match status" value="1"/>
</dbReference>
<dbReference type="SUPFAM" id="SSF117396">
    <property type="entry name" value="TM1631-like"/>
    <property type="match status" value="1"/>
</dbReference>
<dbReference type="eggNOG" id="arCOG04291">
    <property type="taxonomic scope" value="Archaea"/>
</dbReference>
<dbReference type="HOGENOM" id="CLU_046519_0_1_2"/>
<dbReference type="STRING" id="694429.Pyrfu_1048"/>
<sequence>MGTSCTVYVGTSGWVYDWNPDGLEWYASYSGLNAVELNASFYRIPSRRMVESWARKGAALRWAVKVYRGVTHVHRLNERGLQLLLKFLEVFKPMDTLIDFYLVQLPPGFRKTPENMRRVAEAVKTTGLGERIAVEFRHESWFDKSTVEWAEKLGFTLVSIDAPIGTWIVAPRGTLYLRMHGRGVWYAYDYSSDELMDIASRIAALAPRRTYVFFNNDHWMLDNARMMLRLLRDLLCRV</sequence>
<dbReference type="GeneID" id="11139524"/>
<dbReference type="Pfam" id="PF01904">
    <property type="entry name" value="DUF72"/>
    <property type="match status" value="1"/>
</dbReference>
<dbReference type="RefSeq" id="WP_014026593.1">
    <property type="nucleotide sequence ID" value="NC_015931.1"/>
</dbReference>
<accession>G0EF19</accession>
<dbReference type="AlphaFoldDB" id="G0EF19"/>
<dbReference type="Proteomes" id="UP000001037">
    <property type="component" value="Chromosome"/>
</dbReference>
<organism evidence="1 2">
    <name type="scientific">Pyrolobus fumarii (strain DSM 11204 / 1A)</name>
    <dbReference type="NCBI Taxonomy" id="694429"/>
    <lineage>
        <taxon>Archaea</taxon>
        <taxon>Thermoproteota</taxon>
        <taxon>Thermoprotei</taxon>
        <taxon>Desulfurococcales</taxon>
        <taxon>Pyrodictiaceae</taxon>
        <taxon>Pyrolobus</taxon>
    </lineage>
</organism>
<reference evidence="1 2" key="1">
    <citation type="journal article" date="2011" name="Stand. Genomic Sci.">
        <title>Complete genome sequence of the hyperthermophilic chemolithoautotroph Pyrolobus fumarii type strain (1A).</title>
        <authorList>
            <person name="Anderson I."/>
            <person name="Goker M."/>
            <person name="Nolan M."/>
            <person name="Lucas S."/>
            <person name="Hammon N."/>
            <person name="Deshpande S."/>
            <person name="Cheng J.F."/>
            <person name="Tapia R."/>
            <person name="Han C."/>
            <person name="Goodwin L."/>
            <person name="Pitluck S."/>
            <person name="Huntemann M."/>
            <person name="Liolios K."/>
            <person name="Ivanova N."/>
            <person name="Pagani I."/>
            <person name="Mavromatis K."/>
            <person name="Ovchinikova G."/>
            <person name="Pati A."/>
            <person name="Chen A."/>
            <person name="Palaniappan K."/>
            <person name="Land M."/>
            <person name="Hauser L."/>
            <person name="Brambilla E.M."/>
            <person name="Huber H."/>
            <person name="Yasawong M."/>
            <person name="Rohde M."/>
            <person name="Spring S."/>
            <person name="Abt B."/>
            <person name="Sikorski J."/>
            <person name="Wirth R."/>
            <person name="Detter J.C."/>
            <person name="Woyke T."/>
            <person name="Bristow J."/>
            <person name="Eisen J.A."/>
            <person name="Markowitz V."/>
            <person name="Hugenholtz P."/>
            <person name="Kyrpides N.C."/>
            <person name="Klenk H.P."/>
            <person name="Lapidus A."/>
        </authorList>
    </citation>
    <scope>NUCLEOTIDE SEQUENCE [LARGE SCALE GENOMIC DNA]</scope>
    <source>
        <strain evidence="2">DSM 11204 / 1A</strain>
    </source>
</reference>
<dbReference type="KEGG" id="pfm:Pyrfu_1048"/>
<proteinExistence type="predicted"/>
<dbReference type="InParanoid" id="G0EF19"/>
<dbReference type="PANTHER" id="PTHR30348:SF4">
    <property type="entry name" value="DUF72 DOMAIN-CONTAINING PROTEIN"/>
    <property type="match status" value="1"/>
</dbReference>
<evidence type="ECO:0008006" key="3">
    <source>
        <dbReference type="Google" id="ProtNLM"/>
    </source>
</evidence>
<dbReference type="InterPro" id="IPR002763">
    <property type="entry name" value="DUF72"/>
</dbReference>
<dbReference type="InterPro" id="IPR036520">
    <property type="entry name" value="UPF0759_sf"/>
</dbReference>
<dbReference type="EMBL" id="CP002838">
    <property type="protein sequence ID" value="AEM38916.1"/>
    <property type="molecule type" value="Genomic_DNA"/>
</dbReference>
<name>G0EF19_PYRF1</name>
<evidence type="ECO:0000313" key="2">
    <source>
        <dbReference type="Proteomes" id="UP000001037"/>
    </source>
</evidence>
<evidence type="ECO:0000313" key="1">
    <source>
        <dbReference type="EMBL" id="AEM38916.1"/>
    </source>
</evidence>
<gene>
    <name evidence="1" type="ordered locus">Pyrfu_1048</name>
</gene>